<accession>A0A1Y1HKY4</accession>
<dbReference type="CDD" id="cd19489">
    <property type="entry name" value="Rad51D"/>
    <property type="match status" value="1"/>
</dbReference>
<evidence type="ECO:0000256" key="5">
    <source>
        <dbReference type="ARBA" id="ARBA00022840"/>
    </source>
</evidence>
<reference evidence="12 13" key="1">
    <citation type="journal article" date="2014" name="Nat. Commun.">
        <title>Klebsormidium flaccidum genome reveals primary factors for plant terrestrial adaptation.</title>
        <authorList>
            <person name="Hori K."/>
            <person name="Maruyama F."/>
            <person name="Fujisawa T."/>
            <person name="Togashi T."/>
            <person name="Yamamoto N."/>
            <person name="Seo M."/>
            <person name="Sato S."/>
            <person name="Yamada T."/>
            <person name="Mori H."/>
            <person name="Tajima N."/>
            <person name="Moriyama T."/>
            <person name="Ikeuchi M."/>
            <person name="Watanabe M."/>
            <person name="Wada H."/>
            <person name="Kobayashi K."/>
            <person name="Saito M."/>
            <person name="Masuda T."/>
            <person name="Sasaki-Sekimoto Y."/>
            <person name="Mashiguchi K."/>
            <person name="Awai K."/>
            <person name="Shimojima M."/>
            <person name="Masuda S."/>
            <person name="Iwai M."/>
            <person name="Nobusawa T."/>
            <person name="Narise T."/>
            <person name="Kondo S."/>
            <person name="Saito H."/>
            <person name="Sato R."/>
            <person name="Murakawa M."/>
            <person name="Ihara Y."/>
            <person name="Oshima-Yamada Y."/>
            <person name="Ohtaka K."/>
            <person name="Satoh M."/>
            <person name="Sonobe K."/>
            <person name="Ishii M."/>
            <person name="Ohtani R."/>
            <person name="Kanamori-Sato M."/>
            <person name="Honoki R."/>
            <person name="Miyazaki D."/>
            <person name="Mochizuki H."/>
            <person name="Umetsu J."/>
            <person name="Higashi K."/>
            <person name="Shibata D."/>
            <person name="Kamiya Y."/>
            <person name="Sato N."/>
            <person name="Nakamura Y."/>
            <person name="Tabata S."/>
            <person name="Ida S."/>
            <person name="Kurokawa K."/>
            <person name="Ohta H."/>
        </authorList>
    </citation>
    <scope>NUCLEOTIDE SEQUENCE [LARGE SCALE GENOMIC DNA]</scope>
    <source>
        <strain evidence="12 13">NIES-2285</strain>
    </source>
</reference>
<proteinExistence type="inferred from homology"/>
<evidence type="ECO:0000256" key="9">
    <source>
        <dbReference type="ARBA" id="ARBA00023242"/>
    </source>
</evidence>
<feature type="domain" description="RecA family profile 1" evidence="11">
    <location>
        <begin position="77"/>
        <end position="265"/>
    </location>
</feature>
<evidence type="ECO:0000256" key="4">
    <source>
        <dbReference type="ARBA" id="ARBA00022763"/>
    </source>
</evidence>
<dbReference type="GO" id="GO:0007131">
    <property type="term" value="P:reciprocal meiotic recombination"/>
    <property type="evidence" value="ECO:0000318"/>
    <property type="project" value="GO_Central"/>
</dbReference>
<gene>
    <name evidence="12" type="ORF">KFL_000030760</name>
</gene>
<dbReference type="GO" id="GO:0008094">
    <property type="term" value="F:ATP-dependent activity, acting on DNA"/>
    <property type="evidence" value="ECO:0000318"/>
    <property type="project" value="GO_Central"/>
</dbReference>
<evidence type="ECO:0000256" key="6">
    <source>
        <dbReference type="ARBA" id="ARBA00023125"/>
    </source>
</evidence>
<dbReference type="GO" id="GO:0140664">
    <property type="term" value="F:ATP-dependent DNA damage sensor activity"/>
    <property type="evidence" value="ECO:0007669"/>
    <property type="project" value="InterPro"/>
</dbReference>
<evidence type="ECO:0000256" key="2">
    <source>
        <dbReference type="ARBA" id="ARBA00007095"/>
    </source>
</evidence>
<keyword evidence="4" id="KW-0227">DNA damage</keyword>
<keyword evidence="9" id="KW-0539">Nucleus</keyword>
<keyword evidence="13" id="KW-1185">Reference proteome</keyword>
<dbReference type="Gene3D" id="3.40.50.300">
    <property type="entry name" value="P-loop containing nucleotide triphosphate hydrolases"/>
    <property type="match status" value="1"/>
</dbReference>
<dbReference type="InterPro" id="IPR020588">
    <property type="entry name" value="RecA_ATP-bd"/>
</dbReference>
<evidence type="ECO:0000256" key="1">
    <source>
        <dbReference type="ARBA" id="ARBA00004123"/>
    </source>
</evidence>
<dbReference type="PANTHER" id="PTHR46457">
    <property type="entry name" value="DNA REPAIR PROTEIN RAD51 HOMOLOG 4"/>
    <property type="match status" value="1"/>
</dbReference>
<dbReference type="OMA" id="QRIHTFR"/>
<dbReference type="InterPro" id="IPR047323">
    <property type="entry name" value="Rad51D_C"/>
</dbReference>
<dbReference type="FunFam" id="3.40.50.300:FF:001665">
    <property type="entry name" value="DNA repair protein RAD51 4"/>
    <property type="match status" value="1"/>
</dbReference>
<sequence>MGALSRLGLPCLTAEAVAFLDGHGIYTVEDFLAYDLYRLGDGELQKQVIAGLLQHVAATTNCTWTDGATLFERLTTSTTLVSTGCPSIDDVIGGGLRPGTITELVGTSASGKTQLCLQAAAAAALELRASVAFIDTSNSFSAHRLAQIVTGLHGKDKFVEHKQELRNVARRVLCFKAFDIYTALRLLDDLLVHMDGAESKRGGDGNQGDFFQKLQLLILDSASAIISPVLGGAHTQGHALMVSLSGLLRQIALKHNIAVLVTNHTVSGEGGRPKPALGESWKSVPSVRLALAREDESDCCTATVTKHTIGACGESVPYVLSRDGLRAFEAEEPGATQQLEWRQE</sequence>
<dbReference type="STRING" id="105231.A0A1Y1HKY4"/>
<dbReference type="Pfam" id="PF08423">
    <property type="entry name" value="Rad51"/>
    <property type="match status" value="1"/>
</dbReference>
<dbReference type="InterPro" id="IPR013632">
    <property type="entry name" value="Rad51_C"/>
</dbReference>
<name>A0A1Y1HKY4_KLENI</name>
<dbReference type="Proteomes" id="UP000054558">
    <property type="component" value="Unassembled WGS sequence"/>
</dbReference>
<evidence type="ECO:0000256" key="10">
    <source>
        <dbReference type="ARBA" id="ARBA00056000"/>
    </source>
</evidence>
<evidence type="ECO:0000313" key="12">
    <source>
        <dbReference type="EMBL" id="GAQ77799.1"/>
    </source>
</evidence>
<keyword evidence="6" id="KW-0238">DNA-binding</keyword>
<evidence type="ECO:0000256" key="7">
    <source>
        <dbReference type="ARBA" id="ARBA00023172"/>
    </source>
</evidence>
<dbReference type="InterPro" id="IPR051988">
    <property type="entry name" value="HRR_RAD51_Paralog"/>
</dbReference>
<dbReference type="PROSITE" id="PS50162">
    <property type="entry name" value="RECA_2"/>
    <property type="match status" value="1"/>
</dbReference>
<dbReference type="InterPro" id="IPR027417">
    <property type="entry name" value="P-loop_NTPase"/>
</dbReference>
<comment type="subcellular location">
    <subcellularLocation>
        <location evidence="1">Nucleus</location>
    </subcellularLocation>
</comment>
<protein>
    <submittedName>
        <fullName evidence="12">DNA repair protein RAD51</fullName>
    </submittedName>
</protein>
<dbReference type="OrthoDB" id="336321at2759"/>
<evidence type="ECO:0000313" key="13">
    <source>
        <dbReference type="Proteomes" id="UP000054558"/>
    </source>
</evidence>
<dbReference type="EMBL" id="DF236952">
    <property type="protein sequence ID" value="GAQ77799.1"/>
    <property type="molecule type" value="Genomic_DNA"/>
</dbReference>
<comment type="similarity">
    <text evidence="2">Belongs to the RecA family. RAD51 subfamily.</text>
</comment>
<dbReference type="GO" id="GO:0005815">
    <property type="term" value="C:microtubule organizing center"/>
    <property type="evidence" value="ECO:0000318"/>
    <property type="project" value="GO_Central"/>
</dbReference>
<evidence type="ECO:0000256" key="8">
    <source>
        <dbReference type="ARBA" id="ARBA00023204"/>
    </source>
</evidence>
<dbReference type="GO" id="GO:0033063">
    <property type="term" value="C:Rad51B-Rad51C-Rad51D-XRCC2 complex"/>
    <property type="evidence" value="ECO:0000318"/>
    <property type="project" value="GO_Central"/>
</dbReference>
<dbReference type="GO" id="GO:0005657">
    <property type="term" value="C:replication fork"/>
    <property type="evidence" value="ECO:0000318"/>
    <property type="project" value="GO_Central"/>
</dbReference>
<organism evidence="12 13">
    <name type="scientific">Klebsormidium nitens</name>
    <name type="common">Green alga</name>
    <name type="synonym">Ulothrix nitens</name>
    <dbReference type="NCBI Taxonomy" id="105231"/>
    <lineage>
        <taxon>Eukaryota</taxon>
        <taxon>Viridiplantae</taxon>
        <taxon>Streptophyta</taxon>
        <taxon>Klebsormidiophyceae</taxon>
        <taxon>Klebsormidiales</taxon>
        <taxon>Klebsormidiaceae</taxon>
        <taxon>Klebsormidium</taxon>
    </lineage>
</organism>
<dbReference type="GO" id="GO:0005524">
    <property type="term" value="F:ATP binding"/>
    <property type="evidence" value="ECO:0007669"/>
    <property type="project" value="UniProtKB-KW"/>
</dbReference>
<dbReference type="GO" id="GO:0003697">
    <property type="term" value="F:single-stranded DNA binding"/>
    <property type="evidence" value="ECO:0000318"/>
    <property type="project" value="GO_Central"/>
</dbReference>
<evidence type="ECO:0000259" key="11">
    <source>
        <dbReference type="PROSITE" id="PS50162"/>
    </source>
</evidence>
<keyword evidence="8" id="KW-0234">DNA repair</keyword>
<dbReference type="GO" id="GO:0042148">
    <property type="term" value="P:DNA strand invasion"/>
    <property type="evidence" value="ECO:0000318"/>
    <property type="project" value="GO_Central"/>
</dbReference>
<dbReference type="GO" id="GO:0000724">
    <property type="term" value="P:double-strand break repair via homologous recombination"/>
    <property type="evidence" value="ECO:0000318"/>
    <property type="project" value="GO_Central"/>
</dbReference>
<keyword evidence="3" id="KW-0547">Nucleotide-binding</keyword>
<keyword evidence="5" id="KW-0067">ATP-binding</keyword>
<evidence type="ECO:0000256" key="3">
    <source>
        <dbReference type="ARBA" id="ARBA00022741"/>
    </source>
</evidence>
<keyword evidence="7" id="KW-0233">DNA recombination</keyword>
<dbReference type="AlphaFoldDB" id="A0A1Y1HKY4"/>
<dbReference type="PANTHER" id="PTHR46457:SF1">
    <property type="entry name" value="DNA REPAIR PROTEIN RAD51 HOMOLOG 4"/>
    <property type="match status" value="1"/>
</dbReference>
<comment type="function">
    <text evidence="10">Involved in the homologous recombination repair (HRR) pathway of double-stranded DNA breaks arising during DNA replication or induced by DNA-damaging agents.</text>
</comment>
<dbReference type="SUPFAM" id="SSF52540">
    <property type="entry name" value="P-loop containing nucleoside triphosphate hydrolases"/>
    <property type="match status" value="1"/>
</dbReference>
<dbReference type="GO" id="GO:0000723">
    <property type="term" value="P:telomere maintenance"/>
    <property type="evidence" value="ECO:0000318"/>
    <property type="project" value="GO_Central"/>
</dbReference>